<dbReference type="EMBL" id="PYAS01000003">
    <property type="protein sequence ID" value="PSL31287.1"/>
    <property type="molecule type" value="Genomic_DNA"/>
</dbReference>
<gene>
    <name evidence="1" type="ORF">CLV60_103153</name>
</gene>
<reference evidence="1 2" key="1">
    <citation type="submission" date="2018-03" db="EMBL/GenBank/DDBJ databases">
        <title>Genomic Encyclopedia of Archaeal and Bacterial Type Strains, Phase II (KMG-II): from individual species to whole genera.</title>
        <authorList>
            <person name="Goeker M."/>
        </authorList>
    </citation>
    <scope>NUCLEOTIDE SEQUENCE [LARGE SCALE GENOMIC DNA]</scope>
    <source>
        <strain evidence="1 2">DSM 29057</strain>
    </source>
</reference>
<dbReference type="AlphaFoldDB" id="A0A2P8GBE0"/>
<dbReference type="InterPro" id="IPR011990">
    <property type="entry name" value="TPR-like_helical_dom_sf"/>
</dbReference>
<dbReference type="PROSITE" id="PS51257">
    <property type="entry name" value="PROKAR_LIPOPROTEIN"/>
    <property type="match status" value="1"/>
</dbReference>
<comment type="caution">
    <text evidence="1">The sequence shown here is derived from an EMBL/GenBank/DDBJ whole genome shotgun (WGS) entry which is preliminary data.</text>
</comment>
<dbReference type="Gene3D" id="1.25.40.390">
    <property type="match status" value="1"/>
</dbReference>
<dbReference type="Proteomes" id="UP000241964">
    <property type="component" value="Unassembled WGS sequence"/>
</dbReference>
<evidence type="ECO:0000313" key="2">
    <source>
        <dbReference type="Proteomes" id="UP000241964"/>
    </source>
</evidence>
<proteinExistence type="predicted"/>
<name>A0A2P8GBE0_9BACT</name>
<sequence>MKIMQKFIYQKGILTLGIGALLASCSDSHFEDINKDPNRPTAVTTTTILLSAEKQVIDNIRNENSSLRGSQLFAQYYSQNIYSDQSRYDIPRSYSDTYWSNAYKALNNLNEIIKLNTDPATKSIATAGTAGTNANQIAIARILKAYAFQNLTDVFGNIPYQSYGSQDPDFQALQQEPENLSPAYASQQKIYLDILNELKAAGDTLTKYKTATTFGTYDVIYKGKNELWAKFANSLRLRIATRIRKQQPAESKTHFDDALAKGVFTSNADNAVFKYQSLAPNEAPLYRATVTANRKDFAVSHVIVNVLKGDLGTVEVQDPRLAVYASKNAAGNYVGQPYGLPVAAAGLLTATDVSLPGTVVNAANYGEVLQEYAEVAFLISEYKNWDQQEYINGVTASLQKWGIAQADITTYLAALPKADKANVLNQKYLALYTQGDEAWAEIRRTGYPTFLVKPGDIVWSRTADGKTTDYKFQPLFGEGVPQRLYYPPKEQSVNLANYQNAVKAQGNDDITTALWWNK</sequence>
<dbReference type="InterPro" id="IPR041662">
    <property type="entry name" value="SusD-like_2"/>
</dbReference>
<organism evidence="1 2">
    <name type="scientific">Dyadobacter jiangsuensis</name>
    <dbReference type="NCBI Taxonomy" id="1591085"/>
    <lineage>
        <taxon>Bacteria</taxon>
        <taxon>Pseudomonadati</taxon>
        <taxon>Bacteroidota</taxon>
        <taxon>Cytophagia</taxon>
        <taxon>Cytophagales</taxon>
        <taxon>Spirosomataceae</taxon>
        <taxon>Dyadobacter</taxon>
    </lineage>
</organism>
<protein>
    <submittedName>
        <fullName evidence="1">SusD-like starch-binding protein associating with outer membrane</fullName>
    </submittedName>
</protein>
<dbReference type="Pfam" id="PF12771">
    <property type="entry name" value="SusD-like_2"/>
    <property type="match status" value="1"/>
</dbReference>
<evidence type="ECO:0000313" key="1">
    <source>
        <dbReference type="EMBL" id="PSL31287.1"/>
    </source>
</evidence>
<keyword evidence="2" id="KW-1185">Reference proteome</keyword>
<dbReference type="SUPFAM" id="SSF48452">
    <property type="entry name" value="TPR-like"/>
    <property type="match status" value="1"/>
</dbReference>
<accession>A0A2P8GBE0</accession>